<dbReference type="EMBL" id="JAEMEF010000001">
    <property type="protein sequence ID" value="MBL7558530.1"/>
    <property type="molecule type" value="Genomic_DNA"/>
</dbReference>
<dbReference type="RefSeq" id="WP_116823806.1">
    <property type="nucleotide sequence ID" value="NZ_JAEMEF010000001.1"/>
</dbReference>
<reference evidence="2 3" key="1">
    <citation type="submission" date="2020-12" db="EMBL/GenBank/DDBJ databases">
        <title>Olleya sediminilitoris sp. nov., isolated from a tidal flat.</title>
        <authorList>
            <person name="Park S."/>
            <person name="Yoon J.-H."/>
        </authorList>
    </citation>
    <scope>NUCLEOTIDE SEQUENCE [LARGE SCALE GENOMIC DNA]</scope>
    <source>
        <strain evidence="2 3">YSTF-M6</strain>
    </source>
</reference>
<keyword evidence="3" id="KW-1185">Reference proteome</keyword>
<evidence type="ECO:0000313" key="2">
    <source>
        <dbReference type="EMBL" id="MBL7558530.1"/>
    </source>
</evidence>
<comment type="caution">
    <text evidence="2">The sequence shown here is derived from an EMBL/GenBank/DDBJ whole genome shotgun (WGS) entry which is preliminary data.</text>
</comment>
<gene>
    <name evidence="2" type="ORF">JAO71_01845</name>
</gene>
<dbReference type="NCBIfam" id="TIGR01200">
    <property type="entry name" value="GLPGLI"/>
    <property type="match status" value="1"/>
</dbReference>
<protein>
    <submittedName>
        <fullName evidence="2">GLPGLI family protein</fullName>
    </submittedName>
</protein>
<keyword evidence="1" id="KW-0732">Signal</keyword>
<dbReference type="Proteomes" id="UP000605013">
    <property type="component" value="Unassembled WGS sequence"/>
</dbReference>
<organism evidence="2 3">
    <name type="scientific">Olleya sediminilitoris</name>
    <dbReference type="NCBI Taxonomy" id="2795739"/>
    <lineage>
        <taxon>Bacteria</taxon>
        <taxon>Pseudomonadati</taxon>
        <taxon>Bacteroidota</taxon>
        <taxon>Flavobacteriia</taxon>
        <taxon>Flavobacteriales</taxon>
        <taxon>Flavobacteriaceae</taxon>
    </lineage>
</organism>
<dbReference type="Pfam" id="PF09697">
    <property type="entry name" value="Porph_ging"/>
    <property type="match status" value="1"/>
</dbReference>
<feature type="signal peptide" evidence="1">
    <location>
        <begin position="1"/>
        <end position="19"/>
    </location>
</feature>
<proteinExistence type="predicted"/>
<feature type="chain" id="PRO_5045523773" evidence="1">
    <location>
        <begin position="20"/>
        <end position="242"/>
    </location>
</feature>
<evidence type="ECO:0000313" key="3">
    <source>
        <dbReference type="Proteomes" id="UP000605013"/>
    </source>
</evidence>
<evidence type="ECO:0000256" key="1">
    <source>
        <dbReference type="SAM" id="SignalP"/>
    </source>
</evidence>
<accession>A0ABS1WHD8</accession>
<name>A0ABS1WHD8_9FLAO</name>
<sequence>MKKIIFLLFVLSNSIFTIAQTSGIVTYSVQIDDIYKDKPDTKKQIVNFFNEVRRQANYIEFKLSYNEKYSKFDAVKSIPIEGFEMPYGIAKKIVADGIYFQNKASINSLRLKIIGDEKFFINEGKDKITWKILKDSTKKIGSFNCLKAVGTSKIINPNSKKENKIKIIAWFASAIPSSHGPLGYGFLPGLILELKQGPITFTMMSYKKSENVNIKYPKVNNDGIISLDEFNEKYISAFKNKF</sequence>
<dbReference type="InterPro" id="IPR005901">
    <property type="entry name" value="GLPGLI"/>
</dbReference>